<dbReference type="GO" id="GO:0006429">
    <property type="term" value="P:leucyl-tRNA aminoacylation"/>
    <property type="evidence" value="ECO:0007669"/>
    <property type="project" value="UniProtKB-UniRule"/>
</dbReference>
<keyword evidence="3 12" id="KW-0436">Ligase</keyword>
<sequence length="959" mass="110106">MTNQQEELAYLFGLEEKWQRIWEEQHIFESTPDSRKKFFATYPYSYMNGLPHIGHAFTALRVDFQCRYRRMLNYNVLFPFAFHCTGVPIVAAARRIAEGEPRQLQIMRSMGISPAEIVNFSDPVYWTIYFPEKWERSMRRLGMSIDWRRKFITTHLNRSYDSFVRWQFTVLKERNYVRMGSHPVIWCPKDNIPVGDHDRLSGEGETPTEYTLLKFRTGEDDFIITATLRPETSYGQTNIWVNPAVEYARCSVGNETWIVSHECCAKLKEQGKTVRELGTVSGSSLIGKEVYSFTMKKWIPILPASFADPAKGTGIVTSVPSDSPDDYAALKDLKAEAESGKIESGLAQVVRKLVPIEIIDTPGYGSLPAKLVIERMAIGSQKEREKLDRAREEIYREGYYNGTMLKSSGIYSGMNVSKARELIKERLRKEGVADIFYEPSGEVVCRCLTRCIVKVVENQWFMAYGDTEWKKLAHDAVSSMSFYPDFMKKQFDNVIDWLNDWACVHHTGLGTELPWDSTWKIESLSDSTIYMAYYTISEIIQNGRNTSERQMGREFFDYVFLGSGSRAKAASSSGFDEETVESMRREFLYWYPLDLRNSGKDLVGNHLTFCIFNHVAIFPREHWPRAYGVNGWITISGSKMSKSAGNTLNLETALQKFGADVTRLTEAYADEGFNDPNWDQDFADSAPRRLIQLIENARMAVGLDSSAPDYIDRWMISSVNLIYSSYRNFMDNMMHKSAVKSCLLDMQNSLRWYSRRKQGLLNRDVMKHFVRMQALMLAPFTPHVCEEIWEIIGGEGSICSQLLPEPSSLDIDHSSLAAEDYLENVISDVQEILRVTGIRPKRITLIVAEEWKRKLLEFEYRNLTEEASEMRKKIGRSDPKGLERALKTIARERQQGRLTAMVETAMKIDEYGCLSENSSFLSGQFGCEIRIMKAEQAGSDEFSRKREISFPSKPAIYAE</sequence>
<dbReference type="SUPFAM" id="SSF52374">
    <property type="entry name" value="Nucleotidylyl transferase"/>
    <property type="match status" value="1"/>
</dbReference>
<comment type="similarity">
    <text evidence="1">Belongs to the class-I aminoacyl-tRNA synthetase family.</text>
</comment>
<keyword evidence="5" id="KW-0067">ATP-binding</keyword>
<protein>
    <recommendedName>
        <fullName evidence="2 8">Leucine--tRNA ligase</fullName>
        <ecNumber evidence="2 8">6.1.1.4</ecNumber>
    </recommendedName>
</protein>
<dbReference type="AlphaFoldDB" id="A0A8J7YM98"/>
<evidence type="ECO:0000313" key="14">
    <source>
        <dbReference type="Proteomes" id="UP000716004"/>
    </source>
</evidence>
<evidence type="ECO:0000256" key="8">
    <source>
        <dbReference type="NCBIfam" id="TIGR00395"/>
    </source>
</evidence>
<dbReference type="InterPro" id="IPR009008">
    <property type="entry name" value="Val/Leu/Ile-tRNA-synth_edit"/>
</dbReference>
<feature type="domain" description="Methionyl/Valyl/Leucyl/Isoleucyl-tRNA synthetase anticodon-binding" evidence="11">
    <location>
        <begin position="712"/>
        <end position="833"/>
    </location>
</feature>
<comment type="caution">
    <text evidence="12">The sequence shown here is derived from an EMBL/GenBank/DDBJ whole genome shotgun (WGS) entry which is preliminary data.</text>
</comment>
<dbReference type="InterPro" id="IPR004493">
    <property type="entry name" value="Leu-tRNA-synth_Ia_arc/euk"/>
</dbReference>
<evidence type="ECO:0000313" key="13">
    <source>
        <dbReference type="EMBL" id="MBX8644262.1"/>
    </source>
</evidence>
<proteinExistence type="inferred from homology"/>
<dbReference type="Gene3D" id="3.40.50.620">
    <property type="entry name" value="HUPs"/>
    <property type="match status" value="1"/>
</dbReference>
<dbReference type="Proteomes" id="UP000750197">
    <property type="component" value="Unassembled WGS sequence"/>
</dbReference>
<dbReference type="NCBIfam" id="TIGR00395">
    <property type="entry name" value="leuS_arch"/>
    <property type="match status" value="1"/>
</dbReference>
<evidence type="ECO:0000259" key="10">
    <source>
        <dbReference type="Pfam" id="PF00133"/>
    </source>
</evidence>
<evidence type="ECO:0000256" key="1">
    <source>
        <dbReference type="ARBA" id="ARBA00005594"/>
    </source>
</evidence>
<accession>A0A8J7YM98</accession>
<dbReference type="InterPro" id="IPR014729">
    <property type="entry name" value="Rossmann-like_a/b/a_fold"/>
</dbReference>
<evidence type="ECO:0000313" key="12">
    <source>
        <dbReference type="EMBL" id="MBX8631190.1"/>
    </source>
</evidence>
<evidence type="ECO:0000256" key="7">
    <source>
        <dbReference type="ARBA" id="ARBA00023146"/>
    </source>
</evidence>
<evidence type="ECO:0000256" key="2">
    <source>
        <dbReference type="ARBA" id="ARBA00013164"/>
    </source>
</evidence>
<dbReference type="EC" id="6.1.1.4" evidence="2 8"/>
<dbReference type="PANTHER" id="PTHR45794">
    <property type="entry name" value="LEUCYL-TRNA SYNTHETASE"/>
    <property type="match status" value="1"/>
</dbReference>
<dbReference type="EMBL" id="JAGVSJ010000002">
    <property type="protein sequence ID" value="MBX8631190.1"/>
    <property type="molecule type" value="Genomic_DNA"/>
</dbReference>
<dbReference type="SUPFAM" id="SSF50677">
    <property type="entry name" value="ValRS/IleRS/LeuRS editing domain"/>
    <property type="match status" value="1"/>
</dbReference>
<keyword evidence="7" id="KW-0030">Aminoacyl-tRNA synthetase</keyword>
<feature type="domain" description="Aminoacyl-tRNA synthetase class Ia" evidence="10">
    <location>
        <begin position="18"/>
        <end position="672"/>
    </location>
</feature>
<evidence type="ECO:0000256" key="3">
    <source>
        <dbReference type="ARBA" id="ARBA00022598"/>
    </source>
</evidence>
<evidence type="ECO:0000259" key="11">
    <source>
        <dbReference type="Pfam" id="PF08264"/>
    </source>
</evidence>
<dbReference type="Gene3D" id="3.30.2320.20">
    <property type="entry name" value="Class I aminoacyl-tRNA synthetases (RS)"/>
    <property type="match status" value="1"/>
</dbReference>
<dbReference type="PANTHER" id="PTHR45794:SF1">
    <property type="entry name" value="LEUCINE--TRNA LIGASE, CYTOPLASMIC"/>
    <property type="match status" value="1"/>
</dbReference>
<dbReference type="Gene3D" id="3.90.740.10">
    <property type="entry name" value="Valyl/Leucyl/Isoleucyl-tRNA synthetase, editing domain"/>
    <property type="match status" value="1"/>
</dbReference>
<evidence type="ECO:0000256" key="6">
    <source>
        <dbReference type="ARBA" id="ARBA00022917"/>
    </source>
</evidence>
<keyword evidence="6" id="KW-0648">Protein biosynthesis</keyword>
<dbReference type="NCBIfam" id="NF008957">
    <property type="entry name" value="PRK12300.1"/>
    <property type="match status" value="1"/>
</dbReference>
<dbReference type="InterPro" id="IPR002300">
    <property type="entry name" value="aa-tRNA-synth_Ia"/>
</dbReference>
<evidence type="ECO:0000256" key="4">
    <source>
        <dbReference type="ARBA" id="ARBA00022741"/>
    </source>
</evidence>
<dbReference type="Proteomes" id="UP000716004">
    <property type="component" value="Unassembled WGS sequence"/>
</dbReference>
<reference evidence="12" key="1">
    <citation type="submission" date="2021-04" db="EMBL/GenBank/DDBJ databases">
        <title>Genomic insights into ecological role and evolution of a novel Thermoplasmata order Candidatus Sysuiplasmatales.</title>
        <authorList>
            <person name="Yuan Y."/>
        </authorList>
    </citation>
    <scope>NUCLEOTIDE SEQUENCE</scope>
    <source>
        <strain evidence="13">TUT19-bin139</strain>
        <strain evidence="12">YP2-bin.285</strain>
    </source>
</reference>
<dbReference type="GO" id="GO:0004823">
    <property type="term" value="F:leucine-tRNA ligase activity"/>
    <property type="evidence" value="ECO:0007669"/>
    <property type="project" value="UniProtKB-UniRule"/>
</dbReference>
<organism evidence="12 14">
    <name type="scientific">Candidatus Sysuiplasma superficiale</name>
    <dbReference type="NCBI Taxonomy" id="2823368"/>
    <lineage>
        <taxon>Archaea</taxon>
        <taxon>Methanobacteriati</taxon>
        <taxon>Thermoplasmatota</taxon>
        <taxon>Thermoplasmata</taxon>
        <taxon>Candidatus Sysuiplasmatales</taxon>
        <taxon>Candidatus Sysuiplasmataceae</taxon>
        <taxon>Candidatus Sysuiplasma</taxon>
    </lineage>
</organism>
<dbReference type="EMBL" id="JAHEAC010000049">
    <property type="protein sequence ID" value="MBX8644262.1"/>
    <property type="molecule type" value="Genomic_DNA"/>
</dbReference>
<keyword evidence="4" id="KW-0547">Nucleotide-binding</keyword>
<dbReference type="InterPro" id="IPR009080">
    <property type="entry name" value="tRNAsynth_Ia_anticodon-bd"/>
</dbReference>
<dbReference type="Pfam" id="PF08264">
    <property type="entry name" value="Anticodon_1"/>
    <property type="match status" value="1"/>
</dbReference>
<dbReference type="Gene3D" id="1.10.730.10">
    <property type="entry name" value="Isoleucyl-tRNA Synthetase, Domain 1"/>
    <property type="match status" value="1"/>
</dbReference>
<name>A0A8J7YM98_9ARCH</name>
<dbReference type="GO" id="GO:0002161">
    <property type="term" value="F:aminoacyl-tRNA deacylase activity"/>
    <property type="evidence" value="ECO:0007669"/>
    <property type="project" value="InterPro"/>
</dbReference>
<dbReference type="Gene3D" id="1.10.10.720">
    <property type="entry name" value="leucyl-tRNA synthetase"/>
    <property type="match status" value="1"/>
</dbReference>
<gene>
    <name evidence="12" type="primary">leuS</name>
    <name evidence="12" type="ORF">J9259_01515</name>
    <name evidence="13" type="ORF">KIY12_06020</name>
</gene>
<evidence type="ECO:0000256" key="5">
    <source>
        <dbReference type="ARBA" id="ARBA00022840"/>
    </source>
</evidence>
<dbReference type="InterPro" id="IPR013155">
    <property type="entry name" value="M/V/L/I-tRNA-synth_anticd-bd"/>
</dbReference>
<dbReference type="GO" id="GO:0005524">
    <property type="term" value="F:ATP binding"/>
    <property type="evidence" value="ECO:0007669"/>
    <property type="project" value="UniProtKB-KW"/>
</dbReference>
<dbReference type="SUPFAM" id="SSF47323">
    <property type="entry name" value="Anticodon-binding domain of a subclass of class I aminoacyl-tRNA synthetases"/>
    <property type="match status" value="1"/>
</dbReference>
<evidence type="ECO:0000256" key="9">
    <source>
        <dbReference type="SAM" id="MobiDB-lite"/>
    </source>
</evidence>
<feature type="region of interest" description="Disordered" evidence="9">
    <location>
        <begin position="940"/>
        <end position="959"/>
    </location>
</feature>
<dbReference type="Pfam" id="PF00133">
    <property type="entry name" value="tRNA-synt_1"/>
    <property type="match status" value="1"/>
</dbReference>